<keyword evidence="2" id="KW-1133">Transmembrane helix</keyword>
<gene>
    <name evidence="3" type="ORF">BDD18_2940</name>
</gene>
<dbReference type="Gene3D" id="3.40.50.1460">
    <property type="match status" value="1"/>
</dbReference>
<keyword evidence="2" id="KW-0812">Transmembrane</keyword>
<organism evidence="3 4">
    <name type="scientific">Acidovorax temperans</name>
    <dbReference type="NCBI Taxonomy" id="80878"/>
    <lineage>
        <taxon>Bacteria</taxon>
        <taxon>Pseudomonadati</taxon>
        <taxon>Pseudomonadota</taxon>
        <taxon>Betaproteobacteria</taxon>
        <taxon>Burkholderiales</taxon>
        <taxon>Comamonadaceae</taxon>
        <taxon>Acidovorax</taxon>
    </lineage>
</organism>
<evidence type="ECO:0000313" key="3">
    <source>
        <dbReference type="EMBL" id="TQN04223.1"/>
    </source>
</evidence>
<feature type="compositionally biased region" description="Low complexity" evidence="1">
    <location>
        <begin position="1"/>
        <end position="18"/>
    </location>
</feature>
<keyword evidence="2" id="KW-0472">Membrane</keyword>
<reference evidence="3 4" key="1">
    <citation type="submission" date="2019-06" db="EMBL/GenBank/DDBJ databases">
        <title>Genomic Encyclopedia of Archaeal and Bacterial Type Strains, Phase II (KMG-II): from individual species to whole genera.</title>
        <authorList>
            <person name="Goeker M."/>
        </authorList>
    </citation>
    <scope>NUCLEOTIDE SEQUENCE [LARGE SCALE GENOMIC DNA]</scope>
    <source>
        <strain evidence="3 4">DSM 7270</strain>
    </source>
</reference>
<comment type="caution">
    <text evidence="3">The sequence shown here is derived from an EMBL/GenBank/DDBJ whole genome shotgun (WGS) entry which is preliminary data.</text>
</comment>
<evidence type="ECO:0000256" key="1">
    <source>
        <dbReference type="SAM" id="MobiDB-lite"/>
    </source>
</evidence>
<accession>A0A543L9W3</accession>
<feature type="transmembrane region" description="Helical" evidence="2">
    <location>
        <begin position="131"/>
        <end position="156"/>
    </location>
</feature>
<dbReference type="Pfam" id="PF01650">
    <property type="entry name" value="Peptidase_C13"/>
    <property type="match status" value="1"/>
</dbReference>
<proteinExistence type="predicted"/>
<dbReference type="RefSeq" id="WP_142083961.1">
    <property type="nucleotide sequence ID" value="NZ_VFPV01000002.1"/>
</dbReference>
<dbReference type="GO" id="GO:0008233">
    <property type="term" value="F:peptidase activity"/>
    <property type="evidence" value="ECO:0007669"/>
    <property type="project" value="InterPro"/>
</dbReference>
<evidence type="ECO:0000313" key="4">
    <source>
        <dbReference type="Proteomes" id="UP000316993"/>
    </source>
</evidence>
<dbReference type="InterPro" id="IPR029030">
    <property type="entry name" value="Caspase-like_dom_sf"/>
</dbReference>
<protein>
    <submittedName>
        <fullName evidence="3">Peptidase C13-like protein</fullName>
    </submittedName>
</protein>
<feature type="transmembrane region" description="Helical" evidence="2">
    <location>
        <begin position="176"/>
        <end position="196"/>
    </location>
</feature>
<dbReference type="EMBL" id="VFPV01000002">
    <property type="protein sequence ID" value="TQN04223.1"/>
    <property type="molecule type" value="Genomic_DNA"/>
</dbReference>
<feature type="transmembrane region" description="Helical" evidence="2">
    <location>
        <begin position="60"/>
        <end position="80"/>
    </location>
</feature>
<dbReference type="AlphaFoldDB" id="A0A543L9W3"/>
<dbReference type="InterPro" id="IPR001096">
    <property type="entry name" value="Peptidase_C13"/>
</dbReference>
<feature type="transmembrane region" description="Helical" evidence="2">
    <location>
        <begin position="208"/>
        <end position="226"/>
    </location>
</feature>
<feature type="transmembrane region" description="Helical" evidence="2">
    <location>
        <begin position="92"/>
        <end position="110"/>
    </location>
</feature>
<sequence>MIAESPSPEAPATALLPSAAPPPPSAPAPQRLPAYRWVLEGLRAAAFLTPRTGIAAPTPLQLLVLLAANWGLVLWGEWWATAGPVEFNARVWLGQQWLSLALMGAAWWAMAPAQDRSGVFTNPQRAPGGGLPAWLLLSNWAMLPWLLPTFALPASVDASLAADPLAGAGHWAWQDGVLDGLALLALLLSLAVLLRLTARFIQSRWRTAVFALCLLGGMAAQFYLGVEPSWQSVVTAPTAGADPGTGETPAGVRLSQSVFEGQQLMLEAYTQDLTPERPGVVDVYGLVFAPYAGEEVFRRESTMVSDLLQDRFDAEGRVLHLLNHPDTADTHLWATPENLRSAIDALAATMDREEDVLVLYMTSHGARDHQLAAAHPPLQVEPMTPELLRHMLDDAGIRHRVIAISACYSGGWLDALTTPSTLIMTAADATHTSYGCGTRSELTFFGRAVFHEQLRSTYSFTEAFTNAVPIIAQREIQAGKEDGFSNPQMRVGAEIDPVLNALARRLAAEEGPVLRPGGKGLVAQIPMAYHSAQLR</sequence>
<dbReference type="Proteomes" id="UP000316993">
    <property type="component" value="Unassembled WGS sequence"/>
</dbReference>
<dbReference type="GO" id="GO:0006508">
    <property type="term" value="P:proteolysis"/>
    <property type="evidence" value="ECO:0007669"/>
    <property type="project" value="InterPro"/>
</dbReference>
<evidence type="ECO:0000256" key="2">
    <source>
        <dbReference type="SAM" id="Phobius"/>
    </source>
</evidence>
<feature type="region of interest" description="Disordered" evidence="1">
    <location>
        <begin position="1"/>
        <end position="28"/>
    </location>
</feature>
<dbReference type="SUPFAM" id="SSF52129">
    <property type="entry name" value="Caspase-like"/>
    <property type="match status" value="1"/>
</dbReference>
<name>A0A543L9W3_9BURK</name>